<evidence type="ECO:0000313" key="1">
    <source>
        <dbReference type="EMBL" id="PWJ76943.1"/>
    </source>
</evidence>
<dbReference type="RefSeq" id="WP_146201533.1">
    <property type="nucleotide sequence ID" value="NZ_QGGG01000018.1"/>
</dbReference>
<organism evidence="1 2">
    <name type="scientific">Pseudaminobacter salicylatoxidans</name>
    <dbReference type="NCBI Taxonomy" id="93369"/>
    <lineage>
        <taxon>Bacteria</taxon>
        <taxon>Pseudomonadati</taxon>
        <taxon>Pseudomonadota</taxon>
        <taxon>Alphaproteobacteria</taxon>
        <taxon>Hyphomicrobiales</taxon>
        <taxon>Phyllobacteriaceae</taxon>
        <taxon>Pseudaminobacter</taxon>
    </lineage>
</organism>
<accession>A0A316BUC3</accession>
<proteinExistence type="predicted"/>
<name>A0A316BUC3_PSESE</name>
<gene>
    <name evidence="1" type="ORF">C7441_11855</name>
</gene>
<sequence length="82" mass="9077">MAIVTPMEIALTATAQRHASRIGILEQVLAIRLPETCQAGDAVSLEIDGAVHEFSISRRAWRIRRADALLEITLDFPARPVR</sequence>
<evidence type="ECO:0000313" key="2">
    <source>
        <dbReference type="Proteomes" id="UP000245396"/>
    </source>
</evidence>
<reference evidence="1 2" key="1">
    <citation type="submission" date="2018-05" db="EMBL/GenBank/DDBJ databases">
        <title>Genomic Encyclopedia of Type Strains, Phase IV (KMG-IV): sequencing the most valuable type-strain genomes for metagenomic binning, comparative biology and taxonomic classification.</title>
        <authorList>
            <person name="Goeker M."/>
        </authorList>
    </citation>
    <scope>NUCLEOTIDE SEQUENCE [LARGE SCALE GENOMIC DNA]</scope>
    <source>
        <strain evidence="1 2">DSM 6986</strain>
    </source>
</reference>
<keyword evidence="2" id="KW-1185">Reference proteome</keyword>
<dbReference type="EMBL" id="QGGG01000018">
    <property type="protein sequence ID" value="PWJ76943.1"/>
    <property type="molecule type" value="Genomic_DNA"/>
</dbReference>
<comment type="caution">
    <text evidence="1">The sequence shown here is derived from an EMBL/GenBank/DDBJ whole genome shotgun (WGS) entry which is preliminary data.</text>
</comment>
<dbReference type="Proteomes" id="UP000245396">
    <property type="component" value="Unassembled WGS sequence"/>
</dbReference>
<dbReference type="OrthoDB" id="8082803at2"/>
<dbReference type="AlphaFoldDB" id="A0A316BUC3"/>
<protein>
    <submittedName>
        <fullName evidence="1">Uncharacterized protein</fullName>
    </submittedName>
</protein>